<reference evidence="2 3" key="1">
    <citation type="submission" date="2016-10" db="EMBL/GenBank/DDBJ databases">
        <authorList>
            <person name="de Groot N.N."/>
        </authorList>
    </citation>
    <scope>NUCLEOTIDE SEQUENCE [LARGE SCALE GENOMIC DNA]</scope>
    <source>
        <strain evidence="2 3">DSM 14045</strain>
    </source>
</reference>
<dbReference type="Proteomes" id="UP000183918">
    <property type="component" value="Unassembled WGS sequence"/>
</dbReference>
<keyword evidence="3" id="KW-1185">Reference proteome</keyword>
<sequence>MLNTYKRYVYINKNYMKVNRIALWILLSLTVVITIAVSVIFSKVYTSYNEKKLYYQLAKNNISCISCPIKEVDKKKLYKSTQKASSSEKYLKMFLKDQSKGNDKVEFISKCYFRIPIIGTQKQYFAYKMDSNFAKYIKYDLLFGKWFNTNKEQNSYDSINEFQAIVSREMLFEYKLNHSYKITLGNGKKVNVRIIGILKNDFIFQKNFVDECNNGMIILDDKNQLNFPETMETYTSDYVIYVSCQIKGSQKALKNFWKGRNREENDSTFYYNHQILKDELDTLKSLLELAISLFAIQIIGIFGYFVNLINKEKEKILIYKRVGAKDSDIRRIYLVDTIRFIALPEIITTAFIYLFGEIFSLERRFQFNIIMLVIILLELLISSLIISHKIKTINLTGKE</sequence>
<dbReference type="RefSeq" id="WP_074716829.1">
    <property type="nucleotide sequence ID" value="NZ_FNPG01000011.1"/>
</dbReference>
<evidence type="ECO:0000313" key="3">
    <source>
        <dbReference type="Proteomes" id="UP000183918"/>
    </source>
</evidence>
<protein>
    <recommendedName>
        <fullName evidence="4">FtsX-like permease family protein</fullName>
    </recommendedName>
</protein>
<evidence type="ECO:0000313" key="2">
    <source>
        <dbReference type="EMBL" id="SDY23298.1"/>
    </source>
</evidence>
<accession>A0A1H3I827</accession>
<gene>
    <name evidence="2" type="ORF">SAMN02910414_01068</name>
</gene>
<feature type="transmembrane region" description="Helical" evidence="1">
    <location>
        <begin position="367"/>
        <end position="386"/>
    </location>
</feature>
<keyword evidence="1" id="KW-0812">Transmembrane</keyword>
<feature type="transmembrane region" description="Helical" evidence="1">
    <location>
        <begin position="331"/>
        <end position="355"/>
    </location>
</feature>
<feature type="transmembrane region" description="Helical" evidence="1">
    <location>
        <begin position="289"/>
        <end position="310"/>
    </location>
</feature>
<feature type="transmembrane region" description="Helical" evidence="1">
    <location>
        <begin position="21"/>
        <end position="41"/>
    </location>
</feature>
<dbReference type="AlphaFoldDB" id="A0A1H3I827"/>
<keyword evidence="1" id="KW-0472">Membrane</keyword>
<dbReference type="OrthoDB" id="9874512at2"/>
<name>A0A1H3I827_9FIRM</name>
<dbReference type="EMBL" id="FNPG01000011">
    <property type="protein sequence ID" value="SDY23298.1"/>
    <property type="molecule type" value="Genomic_DNA"/>
</dbReference>
<proteinExistence type="predicted"/>
<keyword evidence="1" id="KW-1133">Transmembrane helix</keyword>
<evidence type="ECO:0008006" key="4">
    <source>
        <dbReference type="Google" id="ProtNLM"/>
    </source>
</evidence>
<dbReference type="STRING" id="1122142.SAMN02910414_01068"/>
<organism evidence="2 3">
    <name type="scientific">Lachnobacterium bovis DSM 14045</name>
    <dbReference type="NCBI Taxonomy" id="1122142"/>
    <lineage>
        <taxon>Bacteria</taxon>
        <taxon>Bacillati</taxon>
        <taxon>Bacillota</taxon>
        <taxon>Clostridia</taxon>
        <taxon>Lachnospirales</taxon>
        <taxon>Lachnospiraceae</taxon>
        <taxon>Lachnobacterium</taxon>
    </lineage>
</organism>
<evidence type="ECO:0000256" key="1">
    <source>
        <dbReference type="SAM" id="Phobius"/>
    </source>
</evidence>